<comment type="caution">
    <text evidence="1">The sequence shown here is derived from an EMBL/GenBank/DDBJ whole genome shotgun (WGS) entry which is preliminary data.</text>
</comment>
<sequence length="54" mass="6081">MESYYRDQATLCAEQAASTTLPNVIDRCRRSEAAWLAMAERAARHNQIKAALRA</sequence>
<proteinExistence type="predicted"/>
<protein>
    <submittedName>
        <fullName evidence="1">Uncharacterized protein</fullName>
    </submittedName>
</protein>
<organism evidence="1 2">
    <name type="scientific">Novosphingobium chloroacetimidivorans</name>
    <dbReference type="NCBI Taxonomy" id="1428314"/>
    <lineage>
        <taxon>Bacteria</taxon>
        <taxon>Pseudomonadati</taxon>
        <taxon>Pseudomonadota</taxon>
        <taxon>Alphaproteobacteria</taxon>
        <taxon>Sphingomonadales</taxon>
        <taxon>Sphingomonadaceae</taxon>
        <taxon>Novosphingobium</taxon>
    </lineage>
</organism>
<dbReference type="AlphaFoldDB" id="A0A7W7NZC8"/>
<gene>
    <name evidence="1" type="ORF">HNO88_004509</name>
</gene>
<keyword evidence="2" id="KW-1185">Reference proteome</keyword>
<reference evidence="1 2" key="1">
    <citation type="submission" date="2020-08" db="EMBL/GenBank/DDBJ databases">
        <title>Functional genomics of gut bacteria from endangered species of beetles.</title>
        <authorList>
            <person name="Carlos-Shanley C."/>
        </authorList>
    </citation>
    <scope>NUCLEOTIDE SEQUENCE [LARGE SCALE GENOMIC DNA]</scope>
    <source>
        <strain evidence="1 2">S00245</strain>
    </source>
</reference>
<evidence type="ECO:0000313" key="1">
    <source>
        <dbReference type="EMBL" id="MBB4861155.1"/>
    </source>
</evidence>
<dbReference type="Proteomes" id="UP000555448">
    <property type="component" value="Unassembled WGS sequence"/>
</dbReference>
<name>A0A7W7NZC8_9SPHN</name>
<dbReference type="RefSeq" id="WP_184250928.1">
    <property type="nucleotide sequence ID" value="NZ_JACHLR010000072.1"/>
</dbReference>
<evidence type="ECO:0000313" key="2">
    <source>
        <dbReference type="Proteomes" id="UP000555448"/>
    </source>
</evidence>
<accession>A0A7W7NZC8</accession>
<dbReference type="EMBL" id="JACHLR010000072">
    <property type="protein sequence ID" value="MBB4861155.1"/>
    <property type="molecule type" value="Genomic_DNA"/>
</dbReference>